<name>A0A2I5TIB3_SERS3</name>
<keyword evidence="10" id="KW-0418">Kinase</keyword>
<evidence type="ECO:0000256" key="2">
    <source>
        <dbReference type="ARBA" id="ARBA00022605"/>
    </source>
</evidence>
<dbReference type="InterPro" id="IPR010175">
    <property type="entry name" value="LysK"/>
</dbReference>
<gene>
    <name evidence="9" type="ORF">CWC46_09305</name>
    <name evidence="10" type="ORF">Ser39006_009310</name>
</gene>
<reference evidence="10 11" key="1">
    <citation type="journal article" date="2013" name="Genome Announc.">
        <title>Draft genome sequence of Serratia sp. strain ATCC 39006, a model bacterium for analysis of the biosynthesis and regulation of prodigiosin, a carbapenem, and gas vesicles.</title>
        <authorList>
            <person name="Fineran P.C."/>
            <person name="Iglesias Cans M.C."/>
            <person name="Ramsay J.P."/>
            <person name="Wilf N.M."/>
            <person name="Cossyleon D."/>
            <person name="McNeil M.B."/>
            <person name="Williamson N.R."/>
            <person name="Monson R.E."/>
            <person name="Becher S.A."/>
            <person name="Stanton J.A."/>
            <person name="Brugger K."/>
            <person name="Brown S.D."/>
            <person name="Salmond G.P."/>
        </authorList>
    </citation>
    <scope>NUCLEOTIDE SEQUENCE [LARGE SCALE GENOMIC DNA]</scope>
    <source>
        <strain evidence="10">ATCC 39006</strain>
        <strain evidence="11">ATCC 39006 / SC 11482</strain>
    </source>
</reference>
<dbReference type="PROSITE" id="PS00758">
    <property type="entry name" value="ARGE_DAPE_CPG2_1"/>
    <property type="match status" value="1"/>
</dbReference>
<dbReference type="AlphaFoldDB" id="A0A2I5TIB3"/>
<dbReference type="GO" id="GO:0016811">
    <property type="term" value="F:hydrolase activity, acting on carbon-nitrogen (but not peptide) bonds, in linear amides"/>
    <property type="evidence" value="ECO:0007669"/>
    <property type="project" value="InterPro"/>
</dbReference>
<dbReference type="KEGG" id="serq:CWC46_09305"/>
<dbReference type="EMBL" id="CP025084">
    <property type="protein sequence ID" value="AUH04301.1"/>
    <property type="molecule type" value="Genomic_DNA"/>
</dbReference>
<proteinExistence type="predicted"/>
<evidence type="ECO:0000313" key="9">
    <source>
        <dbReference type="EMBL" id="AUG99981.1"/>
    </source>
</evidence>
<reference evidence="9 12" key="3">
    <citation type="submission" date="2017-11" db="EMBL/GenBank/DDBJ databases">
        <title>Complete genome sequence of Serratia sp. ATCC 39006 LacA.</title>
        <authorList>
            <person name="Hampton H.G."/>
            <person name="Jackson S.A."/>
            <person name="Jauregui R."/>
            <person name="Poulter G.T.M."/>
            <person name="Salmond G.P.C."/>
            <person name="Fineran P.C."/>
        </authorList>
    </citation>
    <scope>NUCLEOTIDE SEQUENCE [LARGE SCALE GENOMIC DNA]</scope>
    <source>
        <strain evidence="9 12">ATCC 39006</strain>
    </source>
</reference>
<evidence type="ECO:0000256" key="4">
    <source>
        <dbReference type="ARBA" id="ARBA00022801"/>
    </source>
</evidence>
<dbReference type="InterPro" id="IPR001261">
    <property type="entry name" value="ArgE/DapE_CS"/>
</dbReference>
<evidence type="ECO:0000256" key="1">
    <source>
        <dbReference type="ARBA" id="ARBA00022490"/>
    </source>
</evidence>
<sequence length="619" mass="68720">MNNLYVIKAGSSTLFSNSNFFSEVINISRAGGKVLVVCGGADAIQQEYMKQQTEIDYLQLAKGGEVRYCSARHMQLIVKAYNEYVAGKIKEAASQLDFSYYFQISGDHELVTGVVGKPLKVIEAGKKRIVRDSLYGTYHSVKKKVLHALIESYDVVFLSPPIWSSGLQQYINIDADMLAAHLAVEMSANHLRFVTSTRGILRDVNDQHSTIKDIYIDDDIPAHGRMKQKVRACKLALQQGVCDISINGPHSLYADATWFWRGTGVNEQMHLLNMMVNISSISGDESVLTRFIKNKVVDPDISSLIDPAGNLVLSKGDGPHTLLLLGHLDTVPGLWRSEANQDYVSGRGSVDAKGCMANFIAVIKEIIVPAHARLMVVGATEEEVSSSKGAYYVRDHYPADAVIIGEPSGIMHAVIGYYGLLKIAITARKDIKHTAARDGRTSIERVYDVVNDLRMIINDFDNNNISNIITITHNHYASYEESQLVINFRVSPEASDGYLERMTSLTGDDITIEVLRSTPGYKSSRSNPLYRSLSQAFSRVLPDNFLKPVVKKGTSDINTLATTWRNIPFIAYGPGDSVLDHTDQEINYTEDVLVSRKILKETINNWMSYYQGEENGVGE</sequence>
<protein>
    <submittedName>
        <fullName evidence="10">Acetylglutamate kinase</fullName>
    </submittedName>
</protein>
<evidence type="ECO:0000313" key="11">
    <source>
        <dbReference type="Proteomes" id="UP000017700"/>
    </source>
</evidence>
<evidence type="ECO:0000313" key="10">
    <source>
        <dbReference type="EMBL" id="AUH04301.1"/>
    </source>
</evidence>
<dbReference type="InterPro" id="IPR001048">
    <property type="entry name" value="Asp/Glu/Uridylate_kinase"/>
</dbReference>
<reference evidence="10" key="2">
    <citation type="submission" date="2013-09" db="EMBL/GenBank/DDBJ databases">
        <authorList>
            <person name="Wang G."/>
            <person name="Yang Y."/>
            <person name="Su Y."/>
        </authorList>
    </citation>
    <scope>NUCLEOTIDE SEQUENCE</scope>
    <source>
        <strain evidence="10">ATCC 39006</strain>
    </source>
</reference>
<evidence type="ECO:0000259" key="8">
    <source>
        <dbReference type="Pfam" id="PF00696"/>
    </source>
</evidence>
<feature type="domain" description="Aspartate/glutamate/uridylate kinase" evidence="8">
    <location>
        <begin position="4"/>
        <end position="246"/>
    </location>
</feature>
<keyword evidence="5" id="KW-0862">Zinc</keyword>
<dbReference type="OrthoDB" id="7055905at2"/>
<dbReference type="SUPFAM" id="SSF53187">
    <property type="entry name" value="Zn-dependent exopeptidases"/>
    <property type="match status" value="1"/>
</dbReference>
<dbReference type="Gene3D" id="3.40.630.10">
    <property type="entry name" value="Zn peptidases"/>
    <property type="match status" value="2"/>
</dbReference>
<dbReference type="GO" id="GO:0008270">
    <property type="term" value="F:zinc ion binding"/>
    <property type="evidence" value="ECO:0007669"/>
    <property type="project" value="InterPro"/>
</dbReference>
<keyword evidence="4" id="KW-0378">Hydrolase</keyword>
<dbReference type="InterPro" id="IPR050072">
    <property type="entry name" value="Peptidase_M20A"/>
</dbReference>
<dbReference type="GO" id="GO:0016301">
    <property type="term" value="F:kinase activity"/>
    <property type="evidence" value="ECO:0007669"/>
    <property type="project" value="UniProtKB-KW"/>
</dbReference>
<keyword evidence="2" id="KW-0028">Amino-acid biosynthesis</keyword>
<dbReference type="PANTHER" id="PTHR43808">
    <property type="entry name" value="ACETYLORNITHINE DEACETYLASE"/>
    <property type="match status" value="1"/>
</dbReference>
<dbReference type="Pfam" id="PF01546">
    <property type="entry name" value="Peptidase_M20"/>
    <property type="match status" value="1"/>
</dbReference>
<keyword evidence="10" id="KW-0808">Transferase</keyword>
<evidence type="ECO:0000256" key="5">
    <source>
        <dbReference type="ARBA" id="ARBA00022833"/>
    </source>
</evidence>
<dbReference type="RefSeq" id="WP_021016863.1">
    <property type="nucleotide sequence ID" value="NZ_CP025084.1"/>
</dbReference>
<dbReference type="GO" id="GO:0009085">
    <property type="term" value="P:lysine biosynthetic process"/>
    <property type="evidence" value="ECO:0007669"/>
    <property type="project" value="UniProtKB-KW"/>
</dbReference>
<accession>A0A2I5TIB3</accession>
<dbReference type="InterPro" id="IPR002933">
    <property type="entry name" value="Peptidase_M20"/>
</dbReference>
<evidence type="ECO:0000256" key="6">
    <source>
        <dbReference type="ARBA" id="ARBA00023154"/>
    </source>
</evidence>
<keyword evidence="7" id="KW-0170">Cobalt</keyword>
<keyword evidence="3" id="KW-0479">Metal-binding</keyword>
<dbReference type="Proteomes" id="UP000017700">
    <property type="component" value="Chromosome"/>
</dbReference>
<dbReference type="SMR" id="A0A2I5TIB3"/>
<keyword evidence="6" id="KW-0457">Lysine biosynthesis</keyword>
<dbReference type="KEGG" id="sera:Ser39006_009310"/>
<evidence type="ECO:0000256" key="3">
    <source>
        <dbReference type="ARBA" id="ARBA00022723"/>
    </source>
</evidence>
<dbReference type="Gene3D" id="3.40.1160.10">
    <property type="entry name" value="Acetylglutamate kinase-like"/>
    <property type="match status" value="1"/>
</dbReference>
<dbReference type="Pfam" id="PF00696">
    <property type="entry name" value="AA_kinase"/>
    <property type="match status" value="1"/>
</dbReference>
<reference evidence="10" key="4">
    <citation type="submission" date="2017-11" db="EMBL/GenBank/DDBJ databases">
        <title>Complete genome sequence of Serratia sp. ATCC 39006.</title>
        <authorList>
            <person name="Hampton H.G."/>
            <person name="Jackson S.A."/>
            <person name="Jauregui R."/>
            <person name="Poulter G.T.M."/>
            <person name="Salmond G.P.C."/>
            <person name="Fineran P.C."/>
        </authorList>
    </citation>
    <scope>NUCLEOTIDE SEQUENCE</scope>
    <source>
        <strain evidence="10">ATCC 39006</strain>
    </source>
</reference>
<dbReference type="NCBIfam" id="TIGR01902">
    <property type="entry name" value="dapE-lys-deAc"/>
    <property type="match status" value="1"/>
</dbReference>
<dbReference type="STRING" id="104623.Ser39006_03601"/>
<dbReference type="InterPro" id="IPR036393">
    <property type="entry name" value="AceGlu_kinase-like_sf"/>
</dbReference>
<dbReference type="SUPFAM" id="SSF53633">
    <property type="entry name" value="Carbamate kinase-like"/>
    <property type="match status" value="1"/>
</dbReference>
<evidence type="ECO:0000256" key="7">
    <source>
        <dbReference type="ARBA" id="ARBA00023285"/>
    </source>
</evidence>
<keyword evidence="11" id="KW-1185">Reference proteome</keyword>
<dbReference type="PANTHER" id="PTHR43808:SF28">
    <property type="entry name" value="[LYSW]-LYSINE_[LYSW]-ORNITHINE HYDROLASE"/>
    <property type="match status" value="1"/>
</dbReference>
<evidence type="ECO:0000313" key="12">
    <source>
        <dbReference type="Proteomes" id="UP000233778"/>
    </source>
</evidence>
<dbReference type="EMBL" id="CP025085">
    <property type="protein sequence ID" value="AUG99981.1"/>
    <property type="molecule type" value="Genomic_DNA"/>
</dbReference>
<dbReference type="Proteomes" id="UP000233778">
    <property type="component" value="Chromosome"/>
</dbReference>
<keyword evidence="1" id="KW-0963">Cytoplasm</keyword>
<dbReference type="GO" id="GO:0050897">
    <property type="term" value="F:cobalt ion binding"/>
    <property type="evidence" value="ECO:0007669"/>
    <property type="project" value="InterPro"/>
</dbReference>
<organism evidence="10 11">
    <name type="scientific">Serratia sp. (strain ATCC 39006)</name>
    <name type="common">Prodigiosinella confusarubida</name>
    <dbReference type="NCBI Taxonomy" id="104623"/>
    <lineage>
        <taxon>Bacteria</taxon>
        <taxon>Pseudomonadati</taxon>
        <taxon>Pseudomonadota</taxon>
        <taxon>Gammaproteobacteria</taxon>
        <taxon>Enterobacterales</taxon>
        <taxon>Pectobacteriaceae</taxon>
        <taxon>Prodigiosinella</taxon>
    </lineage>
</organism>